<dbReference type="AlphaFoldDB" id="A0A445MA32"/>
<evidence type="ECO:0000313" key="1">
    <source>
        <dbReference type="EMBL" id="RZR71078.1"/>
    </source>
</evidence>
<reference evidence="1" key="1">
    <citation type="journal article" date="2018" name="Data Brief">
        <title>Genome sequence data from 17 accessions of Ensete ventricosum, a staple food crop for millions in Ethiopia.</title>
        <authorList>
            <person name="Yemataw Z."/>
            <person name="Muzemil S."/>
            <person name="Ambachew D."/>
            <person name="Tripathi L."/>
            <person name="Tesfaye K."/>
            <person name="Chala A."/>
            <person name="Farbos A."/>
            <person name="O'Neill P."/>
            <person name="Moore K."/>
            <person name="Grant M."/>
            <person name="Studholme D.J."/>
        </authorList>
    </citation>
    <scope>NUCLEOTIDE SEQUENCE [LARGE SCALE GENOMIC DNA]</scope>
    <source>
        <tissue evidence="1">Leaf</tissue>
    </source>
</reference>
<dbReference type="Proteomes" id="UP000290560">
    <property type="component" value="Unassembled WGS sequence"/>
</dbReference>
<gene>
    <name evidence="1" type="ORF">BHM03_00003405</name>
</gene>
<organism evidence="1">
    <name type="scientific">Ensete ventricosum</name>
    <name type="common">Abyssinian banana</name>
    <name type="synonym">Musa ensete</name>
    <dbReference type="NCBI Taxonomy" id="4639"/>
    <lineage>
        <taxon>Eukaryota</taxon>
        <taxon>Viridiplantae</taxon>
        <taxon>Streptophyta</taxon>
        <taxon>Embryophyta</taxon>
        <taxon>Tracheophyta</taxon>
        <taxon>Spermatophyta</taxon>
        <taxon>Magnoliopsida</taxon>
        <taxon>Liliopsida</taxon>
        <taxon>Zingiberales</taxon>
        <taxon>Musaceae</taxon>
        <taxon>Ensete</taxon>
    </lineage>
</organism>
<proteinExistence type="predicted"/>
<name>A0A445MA32_ENSVE</name>
<accession>A0A445MA32</accession>
<dbReference type="EMBL" id="KV875488">
    <property type="protein sequence ID" value="RZR71078.1"/>
    <property type="molecule type" value="Genomic_DNA"/>
</dbReference>
<protein>
    <submittedName>
        <fullName evidence="1">Uncharacterized protein</fullName>
    </submittedName>
</protein>
<sequence>MDVEGQQDIKNVAMIPSIRTFVDSMLKVISIGDWPPWNSIGVPLSLVFLHYG</sequence>